<dbReference type="OrthoDB" id="9798046at2"/>
<dbReference type="Gene3D" id="3.30.2310.20">
    <property type="entry name" value="RelE-like"/>
    <property type="match status" value="1"/>
</dbReference>
<reference evidence="2 3" key="1">
    <citation type="submission" date="2019-12" db="EMBL/GenBank/DDBJ databases">
        <title>Hybrid Genome Assemblies of two High G+C Isolates from Undergraduate Microbiology Courses.</title>
        <authorList>
            <person name="Ne Ville C.J."/>
            <person name="Enright D."/>
            <person name="Hernandez I."/>
            <person name="Dodsworth J."/>
            <person name="Orwin P.M."/>
        </authorList>
    </citation>
    <scope>NUCLEOTIDE SEQUENCE [LARGE SCALE GENOMIC DNA]</scope>
    <source>
        <strain evidence="2 3">CSUSB</strain>
    </source>
</reference>
<evidence type="ECO:0000313" key="3">
    <source>
        <dbReference type="Proteomes" id="UP000425817"/>
    </source>
</evidence>
<evidence type="ECO:0000256" key="1">
    <source>
        <dbReference type="ARBA" id="ARBA00022649"/>
    </source>
</evidence>
<gene>
    <name evidence="2" type="ORF">GOQ09_13385</name>
</gene>
<sequence length="77" mass="8521">MRVLWTLSTEQDRADIVDLIARDNPLAAIRVDEIFSAAVGRLAEHPLEGQAEKLSCLPMSCVLPGHREVPLRTLPMS</sequence>
<dbReference type="Pfam" id="PF05016">
    <property type="entry name" value="ParE_toxin"/>
    <property type="match status" value="1"/>
</dbReference>
<dbReference type="InterPro" id="IPR035093">
    <property type="entry name" value="RelE/ParE_toxin_dom_sf"/>
</dbReference>
<keyword evidence="1" id="KW-1277">Toxin-antitoxin system</keyword>
<name>A0A6I6HFM0_VARPD</name>
<dbReference type="EMBL" id="CP046622">
    <property type="protein sequence ID" value="QGW82514.1"/>
    <property type="molecule type" value="Genomic_DNA"/>
</dbReference>
<protein>
    <recommendedName>
        <fullName evidence="4">Type II toxin-antitoxin system RelE/ParE family toxin</fullName>
    </recommendedName>
</protein>
<dbReference type="RefSeq" id="WP_157613852.1">
    <property type="nucleotide sequence ID" value="NZ_CP046622.1"/>
</dbReference>
<evidence type="ECO:0008006" key="4">
    <source>
        <dbReference type="Google" id="ProtNLM"/>
    </source>
</evidence>
<dbReference type="AlphaFoldDB" id="A0A6I6HFM0"/>
<organism evidence="2 3">
    <name type="scientific">Variovorax paradoxus</name>
    <dbReference type="NCBI Taxonomy" id="34073"/>
    <lineage>
        <taxon>Bacteria</taxon>
        <taxon>Pseudomonadati</taxon>
        <taxon>Pseudomonadota</taxon>
        <taxon>Betaproteobacteria</taxon>
        <taxon>Burkholderiales</taxon>
        <taxon>Comamonadaceae</taxon>
        <taxon>Variovorax</taxon>
    </lineage>
</organism>
<evidence type="ECO:0000313" key="2">
    <source>
        <dbReference type="EMBL" id="QGW82514.1"/>
    </source>
</evidence>
<accession>A0A6I6HFM0</accession>
<dbReference type="Proteomes" id="UP000425817">
    <property type="component" value="Chromosome"/>
</dbReference>
<dbReference type="InterPro" id="IPR007712">
    <property type="entry name" value="RelE/ParE_toxin"/>
</dbReference>
<proteinExistence type="predicted"/>